<feature type="transmembrane region" description="Helical" evidence="1">
    <location>
        <begin position="60"/>
        <end position="78"/>
    </location>
</feature>
<dbReference type="RefSeq" id="WP_379562340.1">
    <property type="nucleotide sequence ID" value="NZ_JBHUMX010000036.1"/>
</dbReference>
<dbReference type="EMBL" id="JBHUMX010000036">
    <property type="protein sequence ID" value="MFD2629549.1"/>
    <property type="molecule type" value="Genomic_DNA"/>
</dbReference>
<evidence type="ECO:0000313" key="2">
    <source>
        <dbReference type="EMBL" id="MFD2629549.1"/>
    </source>
</evidence>
<evidence type="ECO:0000256" key="1">
    <source>
        <dbReference type="SAM" id="Phobius"/>
    </source>
</evidence>
<feature type="transmembrane region" description="Helical" evidence="1">
    <location>
        <begin position="27"/>
        <end position="48"/>
    </location>
</feature>
<gene>
    <name evidence="2" type="ORF">ACFSUN_12230</name>
</gene>
<evidence type="ECO:0000313" key="3">
    <source>
        <dbReference type="Proteomes" id="UP001597451"/>
    </source>
</evidence>
<name>A0ABW5Q1P8_9BACI</name>
<comment type="caution">
    <text evidence="2">The sequence shown here is derived from an EMBL/GenBank/DDBJ whole genome shotgun (WGS) entry which is preliminary data.</text>
</comment>
<keyword evidence="3" id="KW-1185">Reference proteome</keyword>
<keyword evidence="1" id="KW-0472">Membrane</keyword>
<feature type="transmembrane region" description="Helical" evidence="1">
    <location>
        <begin position="84"/>
        <end position="108"/>
    </location>
</feature>
<reference evidence="3" key="1">
    <citation type="journal article" date="2019" name="Int. J. Syst. Evol. Microbiol.">
        <title>The Global Catalogue of Microorganisms (GCM) 10K type strain sequencing project: providing services to taxonomists for standard genome sequencing and annotation.</title>
        <authorList>
            <consortium name="The Broad Institute Genomics Platform"/>
            <consortium name="The Broad Institute Genome Sequencing Center for Infectious Disease"/>
            <person name="Wu L."/>
            <person name="Ma J."/>
        </authorList>
    </citation>
    <scope>NUCLEOTIDE SEQUENCE [LARGE SCALE GENOMIC DNA]</scope>
    <source>
        <strain evidence="3">TISTR 1858</strain>
    </source>
</reference>
<keyword evidence="1" id="KW-0812">Transmembrane</keyword>
<organism evidence="2 3">
    <name type="scientific">Oceanobacillus kapialis</name>
    <dbReference type="NCBI Taxonomy" id="481353"/>
    <lineage>
        <taxon>Bacteria</taxon>
        <taxon>Bacillati</taxon>
        <taxon>Bacillota</taxon>
        <taxon>Bacilli</taxon>
        <taxon>Bacillales</taxon>
        <taxon>Bacillaceae</taxon>
        <taxon>Oceanobacillus</taxon>
    </lineage>
</organism>
<sequence length="204" mass="23331">MSVVVSLLSVVVSLCGALVLKKLQMLHFPIMVFFISIVLFDLMAIILLTQNYYFAFLKPTSFIIPSILTLLALFLVLIDLKPARFWALIITVLVMPLLIPFAFIHLFVDLSNSYETVTSPDGKNILIIEHRDATLGETNHFYNIYMKKPLGLMKKLNDETIHIMTRGTNDSNLEVLGIDNTEWVEDNYVIFRSSYGETKVEFNY</sequence>
<proteinExistence type="predicted"/>
<protein>
    <submittedName>
        <fullName evidence="2">Uncharacterized protein</fullName>
    </submittedName>
</protein>
<dbReference type="Proteomes" id="UP001597451">
    <property type="component" value="Unassembled WGS sequence"/>
</dbReference>
<keyword evidence="1" id="KW-1133">Transmembrane helix</keyword>
<accession>A0ABW5Q1P8</accession>